<feature type="compositionally biased region" description="Pro residues" evidence="1">
    <location>
        <begin position="84"/>
        <end position="95"/>
    </location>
</feature>
<evidence type="ECO:0000313" key="4">
    <source>
        <dbReference type="Proteomes" id="UP000715095"/>
    </source>
</evidence>
<name>A0ABS2DTR7_9BURK</name>
<dbReference type="Proteomes" id="UP000715095">
    <property type="component" value="Unassembled WGS sequence"/>
</dbReference>
<keyword evidence="2" id="KW-0732">Signal</keyword>
<keyword evidence="4" id="KW-1185">Reference proteome</keyword>
<evidence type="ECO:0008006" key="5">
    <source>
        <dbReference type="Google" id="ProtNLM"/>
    </source>
</evidence>
<dbReference type="InterPro" id="IPR006311">
    <property type="entry name" value="TAT_signal"/>
</dbReference>
<protein>
    <recommendedName>
        <fullName evidence="5">Tat pathway signal protein</fullName>
    </recommendedName>
</protein>
<evidence type="ECO:0000313" key="3">
    <source>
        <dbReference type="EMBL" id="MBM6704711.1"/>
    </source>
</evidence>
<dbReference type="RefSeq" id="WP_205103925.1">
    <property type="nucleotide sequence ID" value="NZ_JACJJC010000016.1"/>
</dbReference>
<comment type="caution">
    <text evidence="3">The sequence shown here is derived from an EMBL/GenBank/DDBJ whole genome shotgun (WGS) entry which is preliminary data.</text>
</comment>
<feature type="chain" id="PRO_5046228347" description="Tat pathway signal protein" evidence="2">
    <location>
        <begin position="27"/>
        <end position="152"/>
    </location>
</feature>
<feature type="signal peptide" evidence="2">
    <location>
        <begin position="1"/>
        <end position="26"/>
    </location>
</feature>
<sequence>MLTRRSVLFGAAAFALGGFSAIPAYANSSDLLNDILIGITDAVTRNYIREHWREGRWDGHYWWHSGNRYSMDEYRHFLSARARPTPPPPPQPQPRPPREPRRPEPAPVRPGQGPSPFPQGRPPHEGGKLNRPITPQHPIGGMHGPGGPGGPR</sequence>
<feature type="compositionally biased region" description="Pro residues" evidence="1">
    <location>
        <begin position="105"/>
        <end position="121"/>
    </location>
</feature>
<evidence type="ECO:0000256" key="2">
    <source>
        <dbReference type="SAM" id="SignalP"/>
    </source>
</evidence>
<reference evidence="3 4" key="1">
    <citation type="journal article" date="2021" name="Sci. Rep.">
        <title>The distribution of antibiotic resistance genes in chicken gut microbiota commensals.</title>
        <authorList>
            <person name="Juricova H."/>
            <person name="Matiasovicova J."/>
            <person name="Kubasova T."/>
            <person name="Cejkova D."/>
            <person name="Rychlik I."/>
        </authorList>
    </citation>
    <scope>NUCLEOTIDE SEQUENCE [LARGE SCALE GENOMIC DNA]</scope>
    <source>
        <strain evidence="3 4">An829</strain>
    </source>
</reference>
<gene>
    <name evidence="3" type="ORF">H6A60_09475</name>
</gene>
<evidence type="ECO:0000256" key="1">
    <source>
        <dbReference type="SAM" id="MobiDB-lite"/>
    </source>
</evidence>
<dbReference type="EMBL" id="JACJJC010000016">
    <property type="protein sequence ID" value="MBM6704711.1"/>
    <property type="molecule type" value="Genomic_DNA"/>
</dbReference>
<accession>A0ABS2DTR7</accession>
<proteinExistence type="predicted"/>
<organism evidence="3 4">
    <name type="scientific">Sutterella massiliensis</name>
    <dbReference type="NCBI Taxonomy" id="1816689"/>
    <lineage>
        <taxon>Bacteria</taxon>
        <taxon>Pseudomonadati</taxon>
        <taxon>Pseudomonadota</taxon>
        <taxon>Betaproteobacteria</taxon>
        <taxon>Burkholderiales</taxon>
        <taxon>Sutterellaceae</taxon>
        <taxon>Sutterella</taxon>
    </lineage>
</organism>
<feature type="compositionally biased region" description="Gly residues" evidence="1">
    <location>
        <begin position="141"/>
        <end position="152"/>
    </location>
</feature>
<dbReference type="PROSITE" id="PS51318">
    <property type="entry name" value="TAT"/>
    <property type="match status" value="1"/>
</dbReference>
<feature type="region of interest" description="Disordered" evidence="1">
    <location>
        <begin position="80"/>
        <end position="152"/>
    </location>
</feature>